<accession>A0A1W6JUS2</accession>
<evidence type="ECO:0000313" key="1">
    <source>
        <dbReference type="EMBL" id="ARM71024.1"/>
    </source>
</evidence>
<protein>
    <submittedName>
        <fullName evidence="1">Uncharacterized protein</fullName>
    </submittedName>
</protein>
<organism evidence="1 2">
    <name type="scientific">Vibrio phage pVco-5</name>
    <dbReference type="NCBI Taxonomy" id="1965485"/>
    <lineage>
        <taxon>Viruses</taxon>
        <taxon>Duplodnaviria</taxon>
        <taxon>Heunggongvirae</taxon>
        <taxon>Uroviricota</taxon>
        <taxon>Caudoviricetes</taxon>
        <taxon>Schitoviridae</taxon>
        <taxon>Vicoquintavirus</taxon>
        <taxon>Vicoquintavirus Pvco5</taxon>
    </lineage>
</organism>
<name>A0A1W6JUS2_9CAUD</name>
<reference evidence="1 2" key="1">
    <citation type="submission" date="2017-02" db="EMBL/GenBank/DDBJ databases">
        <title>Comeplete genome sequence of Bacteriophage pVco-5, that infects Vibrio corallilyticus.</title>
        <authorList>
            <person name="Kim H.J."/>
            <person name="Park S.C."/>
        </authorList>
    </citation>
    <scope>NUCLEOTIDE SEQUENCE [LARGE SCALE GENOMIC DNA]</scope>
</reference>
<proteinExistence type="predicted"/>
<dbReference type="Proteomes" id="UP000225564">
    <property type="component" value="Segment"/>
</dbReference>
<gene>
    <name evidence="1" type="ORF">pVco5_036</name>
</gene>
<evidence type="ECO:0000313" key="2">
    <source>
        <dbReference type="Proteomes" id="UP000225564"/>
    </source>
</evidence>
<dbReference type="EMBL" id="KY612839">
    <property type="protein sequence ID" value="ARM71024.1"/>
    <property type="molecule type" value="Genomic_DNA"/>
</dbReference>
<sequence length="68" mass="8231">MLLMPIFGAAYKPENYVLHFQYKFKQFTIDVDFADREMTKKHIEIYASKPTRNWNRGKVRIPKGFKYI</sequence>
<keyword evidence="2" id="KW-1185">Reference proteome</keyword>